<accession>A0A367Y3G8</accession>
<feature type="transmembrane region" description="Helical" evidence="10">
    <location>
        <begin position="86"/>
        <end position="107"/>
    </location>
</feature>
<feature type="transmembrane region" description="Helical" evidence="10">
    <location>
        <begin position="44"/>
        <end position="65"/>
    </location>
</feature>
<feature type="transmembrane region" description="Helical" evidence="10">
    <location>
        <begin position="308"/>
        <end position="333"/>
    </location>
</feature>
<dbReference type="InterPro" id="IPR050222">
    <property type="entry name" value="MATE_MdtK"/>
</dbReference>
<feature type="transmembrane region" description="Helical" evidence="10">
    <location>
        <begin position="375"/>
        <end position="397"/>
    </location>
</feature>
<sequence>MTRSLNRSILALAIPAFGSLVVEPIFLAVDTAMVGHLGVTELAGIGIASSILQTLVGLMVFLAYSTTPAVARLFGSGNTAGAISRGIDGMWLAVGIGAALAVVGYLLTPWAVTMFRPSGDVFDQAAIYLQLSMWGLPAMLVVFAATGLLRGLQDTVTPLWIAGLGFAGNALLNWAFIYGAGWGIAGSAAGTIVAQWGMVVAYVIVIARLAKKHGASSAPSRGGIGGTAKTGGWLFLRTVALRVGLLLTVGAATALGTEELAGWQIVFTVSSFAAFALDSLAIAAQALIGKHLGSGEEDSVRFVLRRTVAWGGAGGIVLGALIAALSPVLGVAFTGEWSMSWMTLPALVLMGALMPIAGIVYVLDGVLMGANDSRYLALAGAVNLVPFVIYLAILLMAEPRGSWGLLFVALGFFGVLMGMRWWTLGRRVKGSAWLENAA</sequence>
<evidence type="ECO:0000313" key="11">
    <source>
        <dbReference type="EMBL" id="RCK60090.1"/>
    </source>
</evidence>
<keyword evidence="7 10" id="KW-1133">Transmembrane helix</keyword>
<feature type="transmembrane region" description="Helical" evidence="10">
    <location>
        <begin position="127"/>
        <end position="149"/>
    </location>
</feature>
<keyword evidence="8 10" id="KW-0472">Membrane</keyword>
<gene>
    <name evidence="11" type="ORF">DTO57_08130</name>
</gene>
<evidence type="ECO:0000256" key="4">
    <source>
        <dbReference type="ARBA" id="ARBA00020268"/>
    </source>
</evidence>
<feature type="transmembrane region" description="Helical" evidence="10">
    <location>
        <begin position="339"/>
        <end position="363"/>
    </location>
</feature>
<name>A0A367Y3G8_9MICO</name>
<evidence type="ECO:0000256" key="5">
    <source>
        <dbReference type="ARBA" id="ARBA00022448"/>
    </source>
</evidence>
<feature type="transmembrane region" description="Helical" evidence="10">
    <location>
        <begin position="231"/>
        <end position="255"/>
    </location>
</feature>
<dbReference type="InterPro" id="IPR044644">
    <property type="entry name" value="DinF-like"/>
</dbReference>
<evidence type="ECO:0000256" key="10">
    <source>
        <dbReference type="SAM" id="Phobius"/>
    </source>
</evidence>
<dbReference type="NCBIfam" id="TIGR00797">
    <property type="entry name" value="matE"/>
    <property type="match status" value="1"/>
</dbReference>
<evidence type="ECO:0000256" key="8">
    <source>
        <dbReference type="ARBA" id="ARBA00023136"/>
    </source>
</evidence>
<feature type="transmembrane region" description="Helical" evidence="10">
    <location>
        <begin position="403"/>
        <end position="422"/>
    </location>
</feature>
<keyword evidence="5" id="KW-0813">Transport</keyword>
<evidence type="ECO:0000256" key="3">
    <source>
        <dbReference type="ARBA" id="ARBA00010199"/>
    </source>
</evidence>
<dbReference type="PANTHER" id="PTHR43298:SF2">
    <property type="entry name" value="FMN_FAD EXPORTER YEEO-RELATED"/>
    <property type="match status" value="1"/>
</dbReference>
<dbReference type="Pfam" id="PF01554">
    <property type="entry name" value="MatE"/>
    <property type="match status" value="2"/>
</dbReference>
<evidence type="ECO:0000256" key="1">
    <source>
        <dbReference type="ARBA" id="ARBA00003408"/>
    </source>
</evidence>
<evidence type="ECO:0000256" key="6">
    <source>
        <dbReference type="ARBA" id="ARBA00022692"/>
    </source>
</evidence>
<dbReference type="OrthoDB" id="5242355at2"/>
<keyword evidence="12" id="KW-1185">Reference proteome</keyword>
<dbReference type="GO" id="GO:0042910">
    <property type="term" value="F:xenobiotic transmembrane transporter activity"/>
    <property type="evidence" value="ECO:0007669"/>
    <property type="project" value="InterPro"/>
</dbReference>
<dbReference type="CDD" id="cd13136">
    <property type="entry name" value="MATE_DinF_like"/>
    <property type="match status" value="1"/>
</dbReference>
<comment type="similarity">
    <text evidence="3">Belongs to the multi antimicrobial extrusion (MATE) (TC 2.A.66.1) family.</text>
</comment>
<evidence type="ECO:0000256" key="2">
    <source>
        <dbReference type="ARBA" id="ARBA00004141"/>
    </source>
</evidence>
<comment type="subcellular location">
    <subcellularLocation>
        <location evidence="2">Membrane</location>
        <topology evidence="2">Multi-pass membrane protein</topology>
    </subcellularLocation>
</comment>
<feature type="transmembrane region" description="Helical" evidence="10">
    <location>
        <begin position="184"/>
        <end position="210"/>
    </location>
</feature>
<comment type="caution">
    <text evidence="11">The sequence shown here is derived from an EMBL/GenBank/DDBJ whole genome shotgun (WGS) entry which is preliminary data.</text>
</comment>
<organism evidence="11 12">
    <name type="scientific">Microbacterium sorbitolivorans</name>
    <dbReference type="NCBI Taxonomy" id="1867410"/>
    <lineage>
        <taxon>Bacteria</taxon>
        <taxon>Bacillati</taxon>
        <taxon>Actinomycetota</taxon>
        <taxon>Actinomycetes</taxon>
        <taxon>Micrococcales</taxon>
        <taxon>Microbacteriaceae</taxon>
        <taxon>Microbacterium</taxon>
    </lineage>
</organism>
<keyword evidence="6 10" id="KW-0812">Transmembrane</keyword>
<protein>
    <recommendedName>
        <fullName evidence="4">Probable multidrug resistance protein NorM</fullName>
    </recommendedName>
    <alternativeName>
        <fullName evidence="9">Multidrug-efflux transporter</fullName>
    </alternativeName>
</protein>
<feature type="transmembrane region" description="Helical" evidence="10">
    <location>
        <begin position="261"/>
        <end position="288"/>
    </location>
</feature>
<evidence type="ECO:0000313" key="12">
    <source>
        <dbReference type="Proteomes" id="UP000253508"/>
    </source>
</evidence>
<dbReference type="AlphaFoldDB" id="A0A367Y3G8"/>
<dbReference type="RefSeq" id="WP_114117704.1">
    <property type="nucleotide sequence ID" value="NZ_BMHU01000003.1"/>
</dbReference>
<reference evidence="11 12" key="1">
    <citation type="submission" date="2018-07" db="EMBL/GenBank/DDBJ databases">
        <title>Microbacterium endoborsara sp. nov., a novel actinobacterium isolated from Borszczowia aralocaspica.</title>
        <authorList>
            <person name="An D."/>
        </authorList>
    </citation>
    <scope>NUCLEOTIDE SEQUENCE [LARGE SCALE GENOMIC DNA]</scope>
    <source>
        <strain evidence="11 12">C1.15228</strain>
    </source>
</reference>
<feature type="transmembrane region" description="Helical" evidence="10">
    <location>
        <begin position="156"/>
        <end position="178"/>
    </location>
</feature>
<dbReference type="GO" id="GO:0015297">
    <property type="term" value="F:antiporter activity"/>
    <property type="evidence" value="ECO:0007669"/>
    <property type="project" value="InterPro"/>
</dbReference>
<evidence type="ECO:0000256" key="7">
    <source>
        <dbReference type="ARBA" id="ARBA00022989"/>
    </source>
</evidence>
<evidence type="ECO:0000256" key="9">
    <source>
        <dbReference type="ARBA" id="ARBA00031636"/>
    </source>
</evidence>
<comment type="function">
    <text evidence="1">Multidrug efflux pump.</text>
</comment>
<proteinExistence type="inferred from homology"/>
<dbReference type="EMBL" id="QORO01000002">
    <property type="protein sequence ID" value="RCK60090.1"/>
    <property type="molecule type" value="Genomic_DNA"/>
</dbReference>
<dbReference type="Proteomes" id="UP000253508">
    <property type="component" value="Unassembled WGS sequence"/>
</dbReference>
<dbReference type="InterPro" id="IPR002528">
    <property type="entry name" value="MATE_fam"/>
</dbReference>
<dbReference type="GO" id="GO:0005886">
    <property type="term" value="C:plasma membrane"/>
    <property type="evidence" value="ECO:0007669"/>
    <property type="project" value="TreeGrafter"/>
</dbReference>
<dbReference type="PANTHER" id="PTHR43298">
    <property type="entry name" value="MULTIDRUG RESISTANCE PROTEIN NORM-RELATED"/>
    <property type="match status" value="1"/>
</dbReference>